<dbReference type="Proteomes" id="UP000799776">
    <property type="component" value="Unassembled WGS sequence"/>
</dbReference>
<dbReference type="CDD" id="cd08589">
    <property type="entry name" value="PI-PLCc_SaPLC1_like"/>
    <property type="match status" value="1"/>
</dbReference>
<sequence>MKGTLRLSILACGIFTVAMAHYYQSQVGMTGDLPAVSFGRKTTFATLLCTFLSIQCILPTHASPISNTLNPSTALRMNHIQLKGTHNSYHREPPLGLRLIFESVIPSPWNYYYSHSSVSDQLSQQSVRSLEFDVRADSKGGLYANPLLPRIAGVPVPDEAKMKLPGAKVMHIADADVLSTCYTFRDCLEQVKAWSDAHPRHVPIPIDIEFKTNDEKLEALGGAKAEKWDEESLAALDEEIRSVFAEDRLVTPDFVRTDGLSLEESVLLMGWPTLEESRGMVMFYMDNDDGDIRDAYRSGGRNNLEGRVLFTNSDEGEDDAAFLKRNDPTGDNLEEIRELVRKGYFVRTRADVPIETVEKENNTVMRDLAWESGAQIVSTDFPAVGMACRYDTDYAVLMPGGGVARCNPINAPDGCKDDELE</sequence>
<dbReference type="GO" id="GO:0008081">
    <property type="term" value="F:phosphoric diester hydrolase activity"/>
    <property type="evidence" value="ECO:0007669"/>
    <property type="project" value="InterPro"/>
</dbReference>
<protein>
    <recommendedName>
        <fullName evidence="4">PLC-like phosphodiesterase</fullName>
    </recommendedName>
</protein>
<dbReference type="SUPFAM" id="SSF51695">
    <property type="entry name" value="PLC-like phosphodiesterases"/>
    <property type="match status" value="1"/>
</dbReference>
<organism evidence="2 3">
    <name type="scientific">Saccharata proteae CBS 121410</name>
    <dbReference type="NCBI Taxonomy" id="1314787"/>
    <lineage>
        <taxon>Eukaryota</taxon>
        <taxon>Fungi</taxon>
        <taxon>Dikarya</taxon>
        <taxon>Ascomycota</taxon>
        <taxon>Pezizomycotina</taxon>
        <taxon>Dothideomycetes</taxon>
        <taxon>Dothideomycetes incertae sedis</taxon>
        <taxon>Botryosphaeriales</taxon>
        <taxon>Saccharataceae</taxon>
        <taxon>Saccharata</taxon>
    </lineage>
</organism>
<evidence type="ECO:0000256" key="1">
    <source>
        <dbReference type="SAM" id="SignalP"/>
    </source>
</evidence>
<dbReference type="Pfam" id="PF16670">
    <property type="entry name" value="PI-PLC-C1"/>
    <property type="match status" value="1"/>
</dbReference>
<keyword evidence="1" id="KW-0732">Signal</keyword>
<feature type="signal peptide" evidence="1">
    <location>
        <begin position="1"/>
        <end position="20"/>
    </location>
</feature>
<dbReference type="OrthoDB" id="2017497at2759"/>
<dbReference type="GO" id="GO:0006629">
    <property type="term" value="P:lipid metabolic process"/>
    <property type="evidence" value="ECO:0007669"/>
    <property type="project" value="InterPro"/>
</dbReference>
<dbReference type="InterPro" id="IPR032075">
    <property type="entry name" value="PI-PLC-C1"/>
</dbReference>
<comment type="caution">
    <text evidence="2">The sequence shown here is derived from an EMBL/GenBank/DDBJ whole genome shotgun (WGS) entry which is preliminary data.</text>
</comment>
<dbReference type="EMBL" id="ML978712">
    <property type="protein sequence ID" value="KAF2090678.1"/>
    <property type="molecule type" value="Genomic_DNA"/>
</dbReference>
<name>A0A9P4HZC9_9PEZI</name>
<dbReference type="InterPro" id="IPR017946">
    <property type="entry name" value="PLC-like_Pdiesterase_TIM-brl"/>
</dbReference>
<evidence type="ECO:0000313" key="2">
    <source>
        <dbReference type="EMBL" id="KAF2090678.1"/>
    </source>
</evidence>
<dbReference type="AlphaFoldDB" id="A0A9P4HZC9"/>
<reference evidence="2" key="1">
    <citation type="journal article" date="2020" name="Stud. Mycol.">
        <title>101 Dothideomycetes genomes: a test case for predicting lifestyles and emergence of pathogens.</title>
        <authorList>
            <person name="Haridas S."/>
            <person name="Albert R."/>
            <person name="Binder M."/>
            <person name="Bloem J."/>
            <person name="Labutti K."/>
            <person name="Salamov A."/>
            <person name="Andreopoulos B."/>
            <person name="Baker S."/>
            <person name="Barry K."/>
            <person name="Bills G."/>
            <person name="Bluhm B."/>
            <person name="Cannon C."/>
            <person name="Castanera R."/>
            <person name="Culley D."/>
            <person name="Daum C."/>
            <person name="Ezra D."/>
            <person name="Gonzalez J."/>
            <person name="Henrissat B."/>
            <person name="Kuo A."/>
            <person name="Liang C."/>
            <person name="Lipzen A."/>
            <person name="Lutzoni F."/>
            <person name="Magnuson J."/>
            <person name="Mondo S."/>
            <person name="Nolan M."/>
            <person name="Ohm R."/>
            <person name="Pangilinan J."/>
            <person name="Park H.-J."/>
            <person name="Ramirez L."/>
            <person name="Alfaro M."/>
            <person name="Sun H."/>
            <person name="Tritt A."/>
            <person name="Yoshinaga Y."/>
            <person name="Zwiers L.-H."/>
            <person name="Turgeon B."/>
            <person name="Goodwin S."/>
            <person name="Spatafora J."/>
            <person name="Crous P."/>
            <person name="Grigoriev I."/>
        </authorList>
    </citation>
    <scope>NUCLEOTIDE SEQUENCE</scope>
    <source>
        <strain evidence="2">CBS 121410</strain>
    </source>
</reference>
<feature type="chain" id="PRO_5040306868" description="PLC-like phosphodiesterase" evidence="1">
    <location>
        <begin position="21"/>
        <end position="421"/>
    </location>
</feature>
<accession>A0A9P4HZC9</accession>
<dbReference type="Gene3D" id="3.20.20.190">
    <property type="entry name" value="Phosphatidylinositol (PI) phosphodiesterase"/>
    <property type="match status" value="1"/>
</dbReference>
<gene>
    <name evidence="2" type="ORF">K490DRAFT_62002</name>
</gene>
<evidence type="ECO:0000313" key="3">
    <source>
        <dbReference type="Proteomes" id="UP000799776"/>
    </source>
</evidence>
<proteinExistence type="predicted"/>
<evidence type="ECO:0008006" key="4">
    <source>
        <dbReference type="Google" id="ProtNLM"/>
    </source>
</evidence>
<keyword evidence="3" id="KW-1185">Reference proteome</keyword>